<feature type="domain" description="Thioredoxin" evidence="2">
    <location>
        <begin position="28"/>
        <end position="167"/>
    </location>
</feature>
<evidence type="ECO:0000313" key="3">
    <source>
        <dbReference type="EMBL" id="MFD2213163.1"/>
    </source>
</evidence>
<accession>A0ABW5BSP8</accession>
<evidence type="ECO:0000259" key="2">
    <source>
        <dbReference type="PROSITE" id="PS51352"/>
    </source>
</evidence>
<dbReference type="CDD" id="cd02966">
    <property type="entry name" value="TlpA_like_family"/>
    <property type="match status" value="1"/>
</dbReference>
<dbReference type="PANTHER" id="PTHR42852:SF13">
    <property type="entry name" value="PROTEIN DIPZ"/>
    <property type="match status" value="1"/>
</dbReference>
<sequence length="167" mass="18869">MNTYSLLLKTLLIIFIIFPVHADSSLALEKGEKVIDFTLNTTEDKKLNLGNLKGNVMVLTFWTTWCSYCQEEMAELTKFYKEKRLDGIEVVGVNITSAENSQKEVIHFVKQSKLPFPVVLDVKGEVSKSYQVIGIPTSYIIDENGMIREKVLGPITAEMLHQALLDL</sequence>
<evidence type="ECO:0000256" key="1">
    <source>
        <dbReference type="ARBA" id="ARBA00023157"/>
    </source>
</evidence>
<dbReference type="InterPro" id="IPR050553">
    <property type="entry name" value="Thioredoxin_ResA/DsbE_sf"/>
</dbReference>
<proteinExistence type="predicted"/>
<dbReference type="Pfam" id="PF00578">
    <property type="entry name" value="AhpC-TSA"/>
    <property type="match status" value="1"/>
</dbReference>
<dbReference type="Proteomes" id="UP001597318">
    <property type="component" value="Unassembled WGS sequence"/>
</dbReference>
<comment type="caution">
    <text evidence="3">The sequence shown here is derived from an EMBL/GenBank/DDBJ whole genome shotgun (WGS) entry which is preliminary data.</text>
</comment>
<dbReference type="RefSeq" id="WP_247341310.1">
    <property type="nucleotide sequence ID" value="NZ_CP095550.1"/>
</dbReference>
<dbReference type="SUPFAM" id="SSF52833">
    <property type="entry name" value="Thioredoxin-like"/>
    <property type="match status" value="1"/>
</dbReference>
<protein>
    <submittedName>
        <fullName evidence="3">TlpA disulfide reductase family protein</fullName>
    </submittedName>
</protein>
<reference evidence="4" key="1">
    <citation type="journal article" date="2019" name="Int. J. Syst. Evol. Microbiol.">
        <title>The Global Catalogue of Microorganisms (GCM) 10K type strain sequencing project: providing services to taxonomists for standard genome sequencing and annotation.</title>
        <authorList>
            <consortium name="The Broad Institute Genomics Platform"/>
            <consortium name="The Broad Institute Genome Sequencing Center for Infectious Disease"/>
            <person name="Wu L."/>
            <person name="Ma J."/>
        </authorList>
    </citation>
    <scope>NUCLEOTIDE SEQUENCE [LARGE SCALE GENOMIC DNA]</scope>
    <source>
        <strain evidence="4">CGMCC 1.15474</strain>
    </source>
</reference>
<dbReference type="EMBL" id="JBHUIK010000001">
    <property type="protein sequence ID" value="MFD2213163.1"/>
    <property type="molecule type" value="Genomic_DNA"/>
</dbReference>
<dbReference type="Gene3D" id="3.40.30.10">
    <property type="entry name" value="Glutaredoxin"/>
    <property type="match status" value="1"/>
</dbReference>
<evidence type="ECO:0000313" key="4">
    <source>
        <dbReference type="Proteomes" id="UP001597318"/>
    </source>
</evidence>
<gene>
    <name evidence="3" type="ORF">ACFSKK_05470</name>
</gene>
<dbReference type="InterPro" id="IPR013766">
    <property type="entry name" value="Thioredoxin_domain"/>
</dbReference>
<name>A0ABW5BSP8_9BACI</name>
<keyword evidence="1" id="KW-1015">Disulfide bond</keyword>
<keyword evidence="4" id="KW-1185">Reference proteome</keyword>
<dbReference type="PANTHER" id="PTHR42852">
    <property type="entry name" value="THIOL:DISULFIDE INTERCHANGE PROTEIN DSBE"/>
    <property type="match status" value="1"/>
</dbReference>
<dbReference type="PROSITE" id="PS51352">
    <property type="entry name" value="THIOREDOXIN_2"/>
    <property type="match status" value="1"/>
</dbReference>
<organism evidence="3 4">
    <name type="scientific">Metabacillus endolithicus</name>
    <dbReference type="NCBI Taxonomy" id="1535204"/>
    <lineage>
        <taxon>Bacteria</taxon>
        <taxon>Bacillati</taxon>
        <taxon>Bacillota</taxon>
        <taxon>Bacilli</taxon>
        <taxon>Bacillales</taxon>
        <taxon>Bacillaceae</taxon>
        <taxon>Metabacillus</taxon>
    </lineage>
</organism>
<dbReference type="InterPro" id="IPR036249">
    <property type="entry name" value="Thioredoxin-like_sf"/>
</dbReference>
<dbReference type="InterPro" id="IPR000866">
    <property type="entry name" value="AhpC/TSA"/>
</dbReference>